<dbReference type="PANTHER" id="PTHR47506">
    <property type="entry name" value="TRANSCRIPTIONAL REGULATORY PROTEIN"/>
    <property type="match status" value="1"/>
</dbReference>
<feature type="DNA-binding region" description="H-T-H motif" evidence="4">
    <location>
        <begin position="33"/>
        <end position="52"/>
    </location>
</feature>
<gene>
    <name evidence="6" type="ORF">IV431_17965</name>
</gene>
<dbReference type="InterPro" id="IPR001647">
    <property type="entry name" value="HTH_TetR"/>
</dbReference>
<proteinExistence type="predicted"/>
<dbReference type="RefSeq" id="WP_095925824.1">
    <property type="nucleotide sequence ID" value="NZ_CP089920.1"/>
</dbReference>
<dbReference type="Gene3D" id="1.10.10.60">
    <property type="entry name" value="Homeodomain-like"/>
    <property type="match status" value="1"/>
</dbReference>
<evidence type="ECO:0000256" key="1">
    <source>
        <dbReference type="ARBA" id="ARBA00023015"/>
    </source>
</evidence>
<protein>
    <submittedName>
        <fullName evidence="6">TetR/AcrR family transcriptional regulator</fullName>
    </submittedName>
</protein>
<evidence type="ECO:0000313" key="6">
    <source>
        <dbReference type="EMBL" id="MBF7957449.1"/>
    </source>
</evidence>
<dbReference type="SUPFAM" id="SSF46689">
    <property type="entry name" value="Homeodomain-like"/>
    <property type="match status" value="1"/>
</dbReference>
<organism evidence="6 7">
    <name type="scientific">Rahnella victoriana</name>
    <dbReference type="NCBI Taxonomy" id="1510570"/>
    <lineage>
        <taxon>Bacteria</taxon>
        <taxon>Pseudomonadati</taxon>
        <taxon>Pseudomonadota</taxon>
        <taxon>Gammaproteobacteria</taxon>
        <taxon>Enterobacterales</taxon>
        <taxon>Yersiniaceae</taxon>
        <taxon>Rahnella</taxon>
    </lineage>
</organism>
<keyword evidence="1" id="KW-0805">Transcription regulation</keyword>
<dbReference type="PANTHER" id="PTHR47506:SF7">
    <property type="entry name" value="TRANSCRIPTIONAL REGULATORY PROTEIN"/>
    <property type="match status" value="1"/>
</dbReference>
<evidence type="ECO:0000256" key="3">
    <source>
        <dbReference type="ARBA" id="ARBA00023163"/>
    </source>
</evidence>
<dbReference type="PROSITE" id="PS50977">
    <property type="entry name" value="HTH_TETR_2"/>
    <property type="match status" value="1"/>
</dbReference>
<comment type="caution">
    <text evidence="6">The sequence shown here is derived from an EMBL/GenBank/DDBJ whole genome shotgun (WGS) entry which is preliminary data.</text>
</comment>
<accession>A0ABS0DU93</accession>
<dbReference type="InterPro" id="IPR036271">
    <property type="entry name" value="Tet_transcr_reg_TetR-rel_C_sf"/>
</dbReference>
<keyword evidence="7" id="KW-1185">Reference proteome</keyword>
<evidence type="ECO:0000256" key="2">
    <source>
        <dbReference type="ARBA" id="ARBA00023125"/>
    </source>
</evidence>
<dbReference type="SUPFAM" id="SSF48498">
    <property type="entry name" value="Tetracyclin repressor-like, C-terminal domain"/>
    <property type="match status" value="1"/>
</dbReference>
<feature type="domain" description="HTH tetR-type" evidence="5">
    <location>
        <begin position="10"/>
        <end position="70"/>
    </location>
</feature>
<evidence type="ECO:0000256" key="4">
    <source>
        <dbReference type="PROSITE-ProRule" id="PRU00335"/>
    </source>
</evidence>
<dbReference type="InterPro" id="IPR009057">
    <property type="entry name" value="Homeodomain-like_sf"/>
</dbReference>
<name>A0ABS0DU93_9GAMM</name>
<keyword evidence="3" id="KW-0804">Transcription</keyword>
<reference evidence="6 7" key="1">
    <citation type="submission" date="2020-11" db="EMBL/GenBank/DDBJ databases">
        <title>Taxonomic investigation of Rahnella spp.</title>
        <authorList>
            <person name="Lee S.D."/>
        </authorList>
    </citation>
    <scope>NUCLEOTIDE SEQUENCE [LARGE SCALE GENOMIC DNA]</scope>
    <source>
        <strain evidence="6 7">SAP-10</strain>
    </source>
</reference>
<dbReference type="EMBL" id="JADOBH010000004">
    <property type="protein sequence ID" value="MBF7957449.1"/>
    <property type="molecule type" value="Genomic_DNA"/>
</dbReference>
<dbReference type="PRINTS" id="PR00455">
    <property type="entry name" value="HTHTETR"/>
</dbReference>
<keyword evidence="2 4" id="KW-0238">DNA-binding</keyword>
<dbReference type="Gene3D" id="1.10.357.10">
    <property type="entry name" value="Tetracycline Repressor, domain 2"/>
    <property type="match status" value="1"/>
</dbReference>
<dbReference type="Proteomes" id="UP000600307">
    <property type="component" value="Unassembled WGS sequence"/>
</dbReference>
<dbReference type="Pfam" id="PF00440">
    <property type="entry name" value="TetR_N"/>
    <property type="match status" value="1"/>
</dbReference>
<evidence type="ECO:0000259" key="5">
    <source>
        <dbReference type="PROSITE" id="PS50977"/>
    </source>
</evidence>
<evidence type="ECO:0000313" key="7">
    <source>
        <dbReference type="Proteomes" id="UP000600307"/>
    </source>
</evidence>
<sequence length="189" mass="20796">MGRVSKEQMERNRDNIIKASAELFRERGLDGVSVNDVMTTVGLTHGGFYGQFSSKDELEALACQRAFDDVSDAFSLSGITTFNGLLDSYLSVEHRDNAGHGCTVTALASDVQRKPLEKPVRQTYIDGLKKMATQLAAIQKNDPDCEPSDIHLVQLATMTGALILSRATMGDELSERFLNAVREHLKKMS</sequence>